<proteinExistence type="predicted"/>
<organism evidence="2">
    <name type="scientific">Theileria annulata</name>
    <dbReference type="NCBI Taxonomy" id="5874"/>
    <lineage>
        <taxon>Eukaryota</taxon>
        <taxon>Sar</taxon>
        <taxon>Alveolata</taxon>
        <taxon>Apicomplexa</taxon>
        <taxon>Aconoidasida</taxon>
        <taxon>Piroplasmida</taxon>
        <taxon>Theileriidae</taxon>
        <taxon>Theileria</taxon>
    </lineage>
</organism>
<dbReference type="InterPro" id="IPR036249">
    <property type="entry name" value="Thioredoxin-like_sf"/>
</dbReference>
<reference evidence="2" key="1">
    <citation type="submission" date="2018-07" db="EMBL/GenBank/DDBJ databases">
        <authorList>
            <person name="Quirk P.G."/>
            <person name="Krulwich T.A."/>
        </authorList>
    </citation>
    <scope>NUCLEOTIDE SEQUENCE</scope>
    <source>
        <strain evidence="2">Anand</strain>
    </source>
</reference>
<name>A0A3B0MTJ7_THEAN</name>
<evidence type="ECO:0000313" key="1">
    <source>
        <dbReference type="EMBL" id="SVP92742.1"/>
    </source>
</evidence>
<dbReference type="EMBL" id="UIVS01000003">
    <property type="protein sequence ID" value="SVP92742.1"/>
    <property type="molecule type" value="Genomic_DNA"/>
</dbReference>
<gene>
    <name evidence="2" type="ORF">TAT_000254000</name>
    <name evidence="1" type="ORF">TAV_000254000</name>
</gene>
<sequence length="159" mass="18109">MLAEVVLLTSSLGGLKKQLFESTRAQHLLDCKGLVYYIVDANKDLSNATEWKDYELYESWKSEGILRLFKDDSGNDSVVLPQVIIDGVSIGDQKFLQDLEDDGDLDYIVARLICPNCLCDKETEEVSCPKCKIEYRNIIPEEYNDNNYVRKLCQGLPCE</sequence>
<dbReference type="Gene3D" id="3.40.30.10">
    <property type="entry name" value="Glutaredoxin"/>
    <property type="match status" value="1"/>
</dbReference>
<dbReference type="SUPFAM" id="SSF52833">
    <property type="entry name" value="Thioredoxin-like"/>
    <property type="match status" value="1"/>
</dbReference>
<dbReference type="EMBL" id="UIVT01000003">
    <property type="protein sequence ID" value="SVP93547.1"/>
    <property type="molecule type" value="Genomic_DNA"/>
</dbReference>
<protein>
    <submittedName>
        <fullName evidence="2">Uncharacterized protein</fullName>
    </submittedName>
</protein>
<evidence type="ECO:0000313" key="2">
    <source>
        <dbReference type="EMBL" id="SVP93547.1"/>
    </source>
</evidence>
<dbReference type="AlphaFoldDB" id="A0A3B0MTJ7"/>
<accession>A0A3B0MTJ7</accession>